<dbReference type="Pfam" id="PF02880">
    <property type="entry name" value="PGM_PMM_III"/>
    <property type="match status" value="1"/>
</dbReference>
<keyword evidence="11" id="KW-1185">Reference proteome</keyword>
<comment type="caution">
    <text evidence="10">The sequence shown here is derived from an EMBL/GenBank/DDBJ whole genome shotgun (WGS) entry which is preliminary data.</text>
</comment>
<dbReference type="PROSITE" id="PS00710">
    <property type="entry name" value="PGM_PMM"/>
    <property type="match status" value="1"/>
</dbReference>
<evidence type="ECO:0000256" key="2">
    <source>
        <dbReference type="ARBA" id="ARBA00022553"/>
    </source>
</evidence>
<feature type="domain" description="Alpha-D-phosphohexomutase alpha/beta/alpha" evidence="7">
    <location>
        <begin position="44"/>
        <end position="181"/>
    </location>
</feature>
<accession>A0ABS6W1N0</accession>
<dbReference type="InterPro" id="IPR016066">
    <property type="entry name" value="A-D-PHexomutase_CS"/>
</dbReference>
<keyword evidence="5" id="KW-0413">Isomerase</keyword>
<evidence type="ECO:0000313" key="11">
    <source>
        <dbReference type="Proteomes" id="UP000719267"/>
    </source>
</evidence>
<protein>
    <submittedName>
        <fullName evidence="10">Phospho-sugar mutase</fullName>
    </submittedName>
</protein>
<dbReference type="InterPro" id="IPR005846">
    <property type="entry name" value="A-D-PHexomutase_a/b/a-III"/>
</dbReference>
<dbReference type="EMBL" id="JAHWDF010000005">
    <property type="protein sequence ID" value="MBW2961457.1"/>
    <property type="molecule type" value="Genomic_DNA"/>
</dbReference>
<evidence type="ECO:0000259" key="7">
    <source>
        <dbReference type="Pfam" id="PF02878"/>
    </source>
</evidence>
<feature type="domain" description="Alpha-D-phosphohexomutase alpha/beta/alpha" evidence="8">
    <location>
        <begin position="204"/>
        <end position="313"/>
    </location>
</feature>
<evidence type="ECO:0000259" key="9">
    <source>
        <dbReference type="Pfam" id="PF02880"/>
    </source>
</evidence>
<dbReference type="CDD" id="cd05799">
    <property type="entry name" value="PGM2"/>
    <property type="match status" value="1"/>
</dbReference>
<evidence type="ECO:0000256" key="5">
    <source>
        <dbReference type="ARBA" id="ARBA00023235"/>
    </source>
</evidence>
<evidence type="ECO:0000256" key="6">
    <source>
        <dbReference type="RuleBase" id="RU004326"/>
    </source>
</evidence>
<proteinExistence type="inferred from homology"/>
<name>A0ABS6W1N0_9FLAO</name>
<evidence type="ECO:0000256" key="3">
    <source>
        <dbReference type="ARBA" id="ARBA00022723"/>
    </source>
</evidence>
<dbReference type="RefSeq" id="WP_219039741.1">
    <property type="nucleotide sequence ID" value="NZ_JAHWDF010000005.1"/>
</dbReference>
<evidence type="ECO:0000256" key="1">
    <source>
        <dbReference type="ARBA" id="ARBA00001946"/>
    </source>
</evidence>
<feature type="domain" description="Alpha-D-phosphohexomutase alpha/beta/alpha" evidence="9">
    <location>
        <begin position="319"/>
        <end position="440"/>
    </location>
</feature>
<organism evidence="10 11">
    <name type="scientific">Mesonia aestuariivivens</name>
    <dbReference type="NCBI Taxonomy" id="2796128"/>
    <lineage>
        <taxon>Bacteria</taxon>
        <taxon>Pseudomonadati</taxon>
        <taxon>Bacteroidota</taxon>
        <taxon>Flavobacteriia</taxon>
        <taxon>Flavobacteriales</taxon>
        <taxon>Flavobacteriaceae</taxon>
        <taxon>Mesonia</taxon>
    </lineage>
</organism>
<dbReference type="PANTHER" id="PTHR45745">
    <property type="entry name" value="PHOSPHOMANNOMUTASE 45A"/>
    <property type="match status" value="1"/>
</dbReference>
<keyword evidence="3 6" id="KW-0479">Metal-binding</keyword>
<comment type="cofactor">
    <cofactor evidence="1">
        <name>Mg(2+)</name>
        <dbReference type="ChEBI" id="CHEBI:18420"/>
    </cofactor>
</comment>
<dbReference type="Proteomes" id="UP000719267">
    <property type="component" value="Unassembled WGS sequence"/>
</dbReference>
<comment type="similarity">
    <text evidence="6">Belongs to the phosphohexose mutase family.</text>
</comment>
<reference evidence="10 11" key="1">
    <citation type="submission" date="2021-07" db="EMBL/GenBank/DDBJ databases">
        <title>Mesonia aestuariivivens sp. nov., isolated from a tidal flat.</title>
        <authorList>
            <person name="Kim Y.-O."/>
            <person name="Yoon J.-H."/>
        </authorList>
    </citation>
    <scope>NUCLEOTIDE SEQUENCE [LARGE SCALE GENOMIC DNA]</scope>
    <source>
        <strain evidence="10 11">JHPTF-M18</strain>
    </source>
</reference>
<dbReference type="InterPro" id="IPR005844">
    <property type="entry name" value="A-D-PHexomutase_a/b/a-I"/>
</dbReference>
<evidence type="ECO:0000256" key="4">
    <source>
        <dbReference type="ARBA" id="ARBA00022842"/>
    </source>
</evidence>
<keyword evidence="4 6" id="KW-0460">Magnesium</keyword>
<dbReference type="Pfam" id="PF02878">
    <property type="entry name" value="PGM_PMM_I"/>
    <property type="match status" value="1"/>
</dbReference>
<dbReference type="InterPro" id="IPR005845">
    <property type="entry name" value="A-D-PHexomutase_a/b/a-II"/>
</dbReference>
<dbReference type="Pfam" id="PF02879">
    <property type="entry name" value="PGM_PMM_II"/>
    <property type="match status" value="1"/>
</dbReference>
<evidence type="ECO:0000313" key="10">
    <source>
        <dbReference type="EMBL" id="MBW2961457.1"/>
    </source>
</evidence>
<gene>
    <name evidence="10" type="ORF">KW502_06565</name>
</gene>
<dbReference type="PANTHER" id="PTHR45745:SF1">
    <property type="entry name" value="PHOSPHOGLUCOMUTASE 2B-RELATED"/>
    <property type="match status" value="1"/>
</dbReference>
<sequence length="571" mass="64148">MEEILSKAKYWLSDVFDETTRKNTQHLIENDKKELEDSFYQDLAFGTGGMRGIMGIGSNRINKYTLGKNTQGVSNYLKAQFPKKEIKVAIAYDCRNNSKELAQIVANVFSANGIKVFIFSDLRPTPELSFAVKHLDCQCGIVLTASHNPPEYNGYKVYWEDGGQLVPPQDKEIVEVINSLDYNEIKFEAKEDLIEYIDLEVDQAFIEASLKNVNFQVSRKAKDDFKIVFTPLHGTSITLIPKVLEKAGFTNVFIVEEQAEPNGNFPTVKSPNPEEPDALKMALKLADEKQADMVIGTDPDSDRLGIAVRDNEGKMSLLNGNQTMVLMTDFLLKEYKAKYGFKGDEFIASTIVSTPMMEKLASHYGVECKLGLTGFKWIAKMIKDFPNQTFIGGGEESFGYMVGDFVRDKDAVTATLLACTIGAQAKEKDSSIFQELLELYKKHGVYQEKLISLVKKGISGAEEIQQMLSDLRNNTPTDFNGTKVIAFEDYQTSERTNLETDEKSTINIPQSNVLIFYLEDGTKVAARPSGTEPKIKFYVSTHHSLEDTSDYKVAKERLENKIDSVLSHFDF</sequence>
<keyword evidence="2" id="KW-0597">Phosphoprotein</keyword>
<evidence type="ECO:0000259" key="8">
    <source>
        <dbReference type="Pfam" id="PF02879"/>
    </source>
</evidence>